<keyword evidence="2" id="KW-1185">Reference proteome</keyword>
<name>A0A6P1PXQ3_9GAMM</name>
<dbReference type="AlphaFoldDB" id="A0A6P1PXQ3"/>
<gene>
    <name evidence="1" type="ORF">C7M51_00917</name>
</gene>
<dbReference type="Proteomes" id="UP000464053">
    <property type="component" value="Chromosome"/>
</dbReference>
<protein>
    <submittedName>
        <fullName evidence="1">Uncharacterized protein</fullName>
    </submittedName>
</protein>
<reference evidence="1 2" key="1">
    <citation type="submission" date="2018-03" db="EMBL/GenBank/DDBJ databases">
        <title>Pantoea intestinalis SRCM103226 isolated form the mealworm.</title>
        <authorList>
            <person name="Jeong D.-Y."/>
            <person name="Kim J.W."/>
        </authorList>
    </citation>
    <scope>NUCLEOTIDE SEQUENCE [LARGE SCALE GENOMIC DNA]</scope>
    <source>
        <strain evidence="1 2">SRCM103226</strain>
    </source>
</reference>
<organism evidence="1 2">
    <name type="scientific">Mixta intestinalis</name>
    <dbReference type="NCBI Taxonomy" id="1615494"/>
    <lineage>
        <taxon>Bacteria</taxon>
        <taxon>Pseudomonadati</taxon>
        <taxon>Pseudomonadota</taxon>
        <taxon>Gammaproteobacteria</taxon>
        <taxon>Enterobacterales</taxon>
        <taxon>Erwiniaceae</taxon>
        <taxon>Mixta</taxon>
    </lineage>
</organism>
<dbReference type="RefSeq" id="WP_160620702.1">
    <property type="nucleotide sequence ID" value="NZ_CP028271.1"/>
</dbReference>
<evidence type="ECO:0000313" key="2">
    <source>
        <dbReference type="Proteomes" id="UP000464053"/>
    </source>
</evidence>
<dbReference type="InterPro" id="IPR010351">
    <property type="entry name" value="DUF943"/>
</dbReference>
<evidence type="ECO:0000313" key="1">
    <source>
        <dbReference type="EMBL" id="QHM70639.1"/>
    </source>
</evidence>
<dbReference type="KEGG" id="mint:C7M51_00917"/>
<sequence>MKINKKKIYCLLVIFFVMLLGFSVWLSLRTVEIVAVHKRTSGFSDVLVTKFPFTTRGKINWWLENKEMLKNKYNIPQSEFSKNFTITFWLFGEGYMEQGKYDRLCFPEMKTEKNCIEKEKVFTVDYSKNTGLFFTVSDGYYRLKDNGKIEKTKIY</sequence>
<dbReference type="Pfam" id="PF06092">
    <property type="entry name" value="DUF943"/>
    <property type="match status" value="1"/>
</dbReference>
<proteinExistence type="predicted"/>
<accession>A0A6P1PXQ3</accession>
<dbReference type="EMBL" id="CP028271">
    <property type="protein sequence ID" value="QHM70639.1"/>
    <property type="molecule type" value="Genomic_DNA"/>
</dbReference>
<dbReference type="OrthoDB" id="6519293at2"/>